<sequence length="88" mass="9603">MRLYGEILKKIGGEDLFGGARYTVLPGRGGYFQGVRTVGEFSPSRVILGFRRAVLEIEGSGFVIEKYCDGDLELSGNIVSVRLSDGTR</sequence>
<dbReference type="AlphaFoldDB" id="A0A9D1SGM5"/>
<dbReference type="InterPro" id="IPR022476">
    <property type="entry name" value="Spore_YabP/YqfC"/>
</dbReference>
<dbReference type="Pfam" id="PF07873">
    <property type="entry name" value="YabP"/>
    <property type="match status" value="1"/>
</dbReference>
<evidence type="ECO:0000313" key="2">
    <source>
        <dbReference type="Proteomes" id="UP000824081"/>
    </source>
</evidence>
<protein>
    <submittedName>
        <fullName evidence="1">YabP/YqfC family sporulation protein</fullName>
    </submittedName>
</protein>
<proteinExistence type="predicted"/>
<evidence type="ECO:0000313" key="1">
    <source>
        <dbReference type="EMBL" id="HIU59451.1"/>
    </source>
</evidence>
<reference evidence="1" key="1">
    <citation type="submission" date="2020-10" db="EMBL/GenBank/DDBJ databases">
        <authorList>
            <person name="Gilroy R."/>
        </authorList>
    </citation>
    <scope>NUCLEOTIDE SEQUENCE</scope>
    <source>
        <strain evidence="1">11687</strain>
    </source>
</reference>
<dbReference type="Proteomes" id="UP000824081">
    <property type="component" value="Unassembled WGS sequence"/>
</dbReference>
<name>A0A9D1SGM5_9FIRM</name>
<reference evidence="1" key="2">
    <citation type="journal article" date="2021" name="PeerJ">
        <title>Extensive microbial diversity within the chicken gut microbiome revealed by metagenomics and culture.</title>
        <authorList>
            <person name="Gilroy R."/>
            <person name="Ravi A."/>
            <person name="Getino M."/>
            <person name="Pursley I."/>
            <person name="Horton D.L."/>
            <person name="Alikhan N.F."/>
            <person name="Baker D."/>
            <person name="Gharbi K."/>
            <person name="Hall N."/>
            <person name="Watson M."/>
            <person name="Adriaenssens E.M."/>
            <person name="Foster-Nyarko E."/>
            <person name="Jarju S."/>
            <person name="Secka A."/>
            <person name="Antonio M."/>
            <person name="Oren A."/>
            <person name="Chaudhuri R.R."/>
            <person name="La Ragione R."/>
            <person name="Hildebrand F."/>
            <person name="Pallen M.J."/>
        </authorList>
    </citation>
    <scope>NUCLEOTIDE SEQUENCE</scope>
    <source>
        <strain evidence="1">11687</strain>
    </source>
</reference>
<dbReference type="EMBL" id="DVMZ01000134">
    <property type="protein sequence ID" value="HIU59451.1"/>
    <property type="molecule type" value="Genomic_DNA"/>
</dbReference>
<comment type="caution">
    <text evidence="1">The sequence shown here is derived from an EMBL/GenBank/DDBJ whole genome shotgun (WGS) entry which is preliminary data.</text>
</comment>
<gene>
    <name evidence="1" type="ORF">IAC57_05040</name>
</gene>
<organism evidence="1 2">
    <name type="scientific">Candidatus Scatosoma pullistercoris</name>
    <dbReference type="NCBI Taxonomy" id="2840934"/>
    <lineage>
        <taxon>Bacteria</taxon>
        <taxon>Bacillati</taxon>
        <taxon>Bacillota</taxon>
        <taxon>Clostridia</taxon>
        <taxon>Candidatus Scatosoma</taxon>
    </lineage>
</organism>
<accession>A0A9D1SGM5</accession>